<dbReference type="Gene3D" id="2.30.30.60">
    <property type="match status" value="1"/>
</dbReference>
<dbReference type="InterPro" id="IPR010920">
    <property type="entry name" value="LSM_dom_sf"/>
</dbReference>
<evidence type="ECO:0000256" key="3">
    <source>
        <dbReference type="ARBA" id="ARBA00022475"/>
    </source>
</evidence>
<dbReference type="Pfam" id="PF21088">
    <property type="entry name" value="MS_channel_1st"/>
    <property type="match status" value="1"/>
</dbReference>
<name>A0ABR7IKL5_9FIRM</name>
<keyword evidence="4 7" id="KW-0812">Transmembrane</keyword>
<dbReference type="Gene3D" id="1.10.287.1260">
    <property type="match status" value="1"/>
</dbReference>
<protein>
    <submittedName>
        <fullName evidence="11">Mechanosensitive ion channel</fullName>
    </submittedName>
</protein>
<dbReference type="Gene3D" id="3.30.70.100">
    <property type="match status" value="1"/>
</dbReference>
<evidence type="ECO:0000259" key="9">
    <source>
        <dbReference type="Pfam" id="PF21082"/>
    </source>
</evidence>
<keyword evidence="6 7" id="KW-0472">Membrane</keyword>
<evidence type="ECO:0000259" key="10">
    <source>
        <dbReference type="Pfam" id="PF21088"/>
    </source>
</evidence>
<evidence type="ECO:0000256" key="6">
    <source>
        <dbReference type="ARBA" id="ARBA00023136"/>
    </source>
</evidence>
<dbReference type="SUPFAM" id="SSF82861">
    <property type="entry name" value="Mechanosensitive channel protein MscS (YggB), transmembrane region"/>
    <property type="match status" value="1"/>
</dbReference>
<dbReference type="Pfam" id="PF00924">
    <property type="entry name" value="MS_channel_2nd"/>
    <property type="match status" value="1"/>
</dbReference>
<evidence type="ECO:0000256" key="7">
    <source>
        <dbReference type="SAM" id="Phobius"/>
    </source>
</evidence>
<dbReference type="InterPro" id="IPR006686">
    <property type="entry name" value="MscS_channel_CS"/>
</dbReference>
<reference evidence="11 12" key="1">
    <citation type="submission" date="2020-08" db="EMBL/GenBank/DDBJ databases">
        <title>Genome public.</title>
        <authorList>
            <person name="Liu C."/>
            <person name="Sun Q."/>
        </authorList>
    </citation>
    <scope>NUCLEOTIDE SEQUENCE [LARGE SCALE GENOMIC DNA]</scope>
    <source>
        <strain evidence="11 12">M29</strain>
    </source>
</reference>
<dbReference type="InterPro" id="IPR045275">
    <property type="entry name" value="MscS_archaea/bacteria_type"/>
</dbReference>
<dbReference type="PANTHER" id="PTHR30221">
    <property type="entry name" value="SMALL-CONDUCTANCE MECHANOSENSITIVE CHANNEL"/>
    <property type="match status" value="1"/>
</dbReference>
<organism evidence="11 12">
    <name type="scientific">Blautia difficilis</name>
    <dbReference type="NCBI Taxonomy" id="2763027"/>
    <lineage>
        <taxon>Bacteria</taxon>
        <taxon>Bacillati</taxon>
        <taxon>Bacillota</taxon>
        <taxon>Clostridia</taxon>
        <taxon>Lachnospirales</taxon>
        <taxon>Lachnospiraceae</taxon>
        <taxon>Blautia</taxon>
    </lineage>
</organism>
<dbReference type="SUPFAM" id="SSF50182">
    <property type="entry name" value="Sm-like ribonucleoproteins"/>
    <property type="match status" value="1"/>
</dbReference>
<dbReference type="InterPro" id="IPR011014">
    <property type="entry name" value="MscS_channel_TM-2"/>
</dbReference>
<sequence>MEQEVQQAVNTLDNYRQYFTDYMPELTKFGLKVVAAILIFIGGRKVIQWIIYLIKASMEKASVDKGVVQFIGSLLRVCLYILLVFTIATHFGVKESSVAALLGTAGVTVGLALQGGLANIAGGILLLTFKPFQIGDYIIIAQQNGCEGTVYKIEICYTTLISIDNKHIVIPNGTLSSSIITNVTARDLRKLEIKVGISYDADIHKAKELLEDILHNDEDTKDDKGMVVFVDELGESAVIMGLRVWVATDKYWPAKWRLNELIKESFDANGIEIPYNQLQIHVKKQKTEE</sequence>
<gene>
    <name evidence="11" type="ORF">H8Z82_13000</name>
</gene>
<feature type="domain" description="Mechanosensitive ion channel MscS" evidence="8">
    <location>
        <begin position="117"/>
        <end position="184"/>
    </location>
</feature>
<feature type="transmembrane region" description="Helical" evidence="7">
    <location>
        <begin position="33"/>
        <end position="54"/>
    </location>
</feature>
<comment type="caution">
    <text evidence="11">The sequence shown here is derived from an EMBL/GenBank/DDBJ whole genome shotgun (WGS) entry which is preliminary data.</text>
</comment>
<dbReference type="PANTHER" id="PTHR30221:SF8">
    <property type="entry name" value="SMALL-CONDUCTANCE MECHANOSENSITIVE CHANNEL"/>
    <property type="match status" value="1"/>
</dbReference>
<keyword evidence="12" id="KW-1185">Reference proteome</keyword>
<keyword evidence="5 7" id="KW-1133">Transmembrane helix</keyword>
<dbReference type="Proteomes" id="UP000649826">
    <property type="component" value="Unassembled WGS sequence"/>
</dbReference>
<evidence type="ECO:0000259" key="8">
    <source>
        <dbReference type="Pfam" id="PF00924"/>
    </source>
</evidence>
<comment type="similarity">
    <text evidence="2">Belongs to the MscS (TC 1.A.23) family.</text>
</comment>
<evidence type="ECO:0000313" key="11">
    <source>
        <dbReference type="EMBL" id="MBC5780550.1"/>
    </source>
</evidence>
<dbReference type="Pfam" id="PF21082">
    <property type="entry name" value="MS_channel_3rd"/>
    <property type="match status" value="1"/>
</dbReference>
<dbReference type="PROSITE" id="PS01246">
    <property type="entry name" value="UPF0003"/>
    <property type="match status" value="1"/>
</dbReference>
<evidence type="ECO:0000256" key="5">
    <source>
        <dbReference type="ARBA" id="ARBA00022989"/>
    </source>
</evidence>
<comment type="subcellular location">
    <subcellularLocation>
        <location evidence="1">Cell membrane</location>
        <topology evidence="1">Multi-pass membrane protein</topology>
    </subcellularLocation>
</comment>
<evidence type="ECO:0000313" key="12">
    <source>
        <dbReference type="Proteomes" id="UP000649826"/>
    </source>
</evidence>
<keyword evidence="3" id="KW-1003">Cell membrane</keyword>
<feature type="transmembrane region" description="Helical" evidence="7">
    <location>
        <begin position="66"/>
        <end position="88"/>
    </location>
</feature>
<dbReference type="InterPro" id="IPR011066">
    <property type="entry name" value="MscS_channel_C_sf"/>
</dbReference>
<dbReference type="InterPro" id="IPR006685">
    <property type="entry name" value="MscS_channel_2nd"/>
</dbReference>
<dbReference type="InterPro" id="IPR049142">
    <property type="entry name" value="MS_channel_1st"/>
</dbReference>
<dbReference type="InterPro" id="IPR023408">
    <property type="entry name" value="MscS_beta-dom_sf"/>
</dbReference>
<proteinExistence type="inferred from homology"/>
<dbReference type="InterPro" id="IPR049278">
    <property type="entry name" value="MS_channel_C"/>
</dbReference>
<feature type="domain" description="Mechanosensitive ion channel transmembrane helices 2/3" evidence="10">
    <location>
        <begin position="74"/>
        <end position="114"/>
    </location>
</feature>
<accession>A0ABR7IKL5</accession>
<dbReference type="EMBL" id="JACOQG010000024">
    <property type="protein sequence ID" value="MBC5780550.1"/>
    <property type="molecule type" value="Genomic_DNA"/>
</dbReference>
<feature type="transmembrane region" description="Helical" evidence="7">
    <location>
        <begin position="100"/>
        <end position="127"/>
    </location>
</feature>
<evidence type="ECO:0000256" key="2">
    <source>
        <dbReference type="ARBA" id="ARBA00008017"/>
    </source>
</evidence>
<dbReference type="SUPFAM" id="SSF82689">
    <property type="entry name" value="Mechanosensitive channel protein MscS (YggB), C-terminal domain"/>
    <property type="match status" value="1"/>
</dbReference>
<feature type="domain" description="Mechanosensitive ion channel MscS C-terminal" evidence="9">
    <location>
        <begin position="192"/>
        <end position="273"/>
    </location>
</feature>
<evidence type="ECO:0000256" key="1">
    <source>
        <dbReference type="ARBA" id="ARBA00004651"/>
    </source>
</evidence>
<evidence type="ECO:0000256" key="4">
    <source>
        <dbReference type="ARBA" id="ARBA00022692"/>
    </source>
</evidence>